<keyword evidence="7" id="KW-0547">Nucleotide-binding</keyword>
<evidence type="ECO:0000256" key="8">
    <source>
        <dbReference type="ARBA" id="ARBA00022777"/>
    </source>
</evidence>
<dbReference type="RefSeq" id="WP_042209967.1">
    <property type="nucleotide sequence ID" value="NZ_CP009285.1"/>
</dbReference>
<evidence type="ECO:0000256" key="1">
    <source>
        <dbReference type="ARBA" id="ARBA00000085"/>
    </source>
</evidence>
<dbReference type="Pfam" id="PF00672">
    <property type="entry name" value="HAMP"/>
    <property type="match status" value="1"/>
</dbReference>
<evidence type="ECO:0000256" key="11">
    <source>
        <dbReference type="ARBA" id="ARBA00023136"/>
    </source>
</evidence>
<reference evidence="17" key="1">
    <citation type="submission" date="2014-08" db="EMBL/GenBank/DDBJ databases">
        <title>Comparative genomics of the Paenibacillus odorifer group.</title>
        <authorList>
            <person name="den Bakker H.C."/>
            <person name="Tsai Y.-C.Y.-C."/>
            <person name="Martin N."/>
            <person name="Korlach J."/>
            <person name="Wiedmann M."/>
        </authorList>
    </citation>
    <scope>NUCLEOTIDE SEQUENCE [LARGE SCALE GENOMIC DNA]</scope>
    <source>
        <strain evidence="17">DSM 13188</strain>
    </source>
</reference>
<feature type="domain" description="PAC" evidence="15">
    <location>
        <begin position="487"/>
        <end position="539"/>
    </location>
</feature>
<evidence type="ECO:0000256" key="9">
    <source>
        <dbReference type="ARBA" id="ARBA00022840"/>
    </source>
</evidence>
<dbReference type="Pfam" id="PF08448">
    <property type="entry name" value="PAS_4"/>
    <property type="match status" value="1"/>
</dbReference>
<evidence type="ECO:0000256" key="4">
    <source>
        <dbReference type="ARBA" id="ARBA00022475"/>
    </source>
</evidence>
<dbReference type="InterPro" id="IPR035965">
    <property type="entry name" value="PAS-like_dom_sf"/>
</dbReference>
<dbReference type="CDD" id="cd00082">
    <property type="entry name" value="HisKA"/>
    <property type="match status" value="1"/>
</dbReference>
<keyword evidence="8 17" id="KW-0418">Kinase</keyword>
<dbReference type="PANTHER" id="PTHR43065">
    <property type="entry name" value="SENSOR HISTIDINE KINASE"/>
    <property type="match status" value="1"/>
</dbReference>
<dbReference type="InterPro" id="IPR003660">
    <property type="entry name" value="HAMP_dom"/>
</dbReference>
<dbReference type="SMART" id="SM00086">
    <property type="entry name" value="PAC"/>
    <property type="match status" value="1"/>
</dbReference>
<keyword evidence="11 12" id="KW-0472">Membrane</keyword>
<dbReference type="GO" id="GO:0005524">
    <property type="term" value="F:ATP binding"/>
    <property type="evidence" value="ECO:0007669"/>
    <property type="project" value="UniProtKB-KW"/>
</dbReference>
<dbReference type="SUPFAM" id="SSF55785">
    <property type="entry name" value="PYP-like sensor domain (PAS domain)"/>
    <property type="match status" value="1"/>
</dbReference>
<dbReference type="GO" id="GO:0005886">
    <property type="term" value="C:plasma membrane"/>
    <property type="evidence" value="ECO:0007669"/>
    <property type="project" value="UniProtKB-SubCell"/>
</dbReference>
<dbReference type="KEGG" id="pbd:PBOR_00460"/>
<evidence type="ECO:0000259" key="15">
    <source>
        <dbReference type="PROSITE" id="PS50113"/>
    </source>
</evidence>
<evidence type="ECO:0000313" key="17">
    <source>
        <dbReference type="EMBL" id="AIQ55619.1"/>
    </source>
</evidence>
<dbReference type="PROSITE" id="PS50113">
    <property type="entry name" value="PAC"/>
    <property type="match status" value="1"/>
</dbReference>
<dbReference type="PANTHER" id="PTHR43065:SF34">
    <property type="entry name" value="SPORULATION KINASE A"/>
    <property type="match status" value="1"/>
</dbReference>
<dbReference type="SMART" id="SM00387">
    <property type="entry name" value="HATPase_c"/>
    <property type="match status" value="1"/>
</dbReference>
<dbReference type="InterPro" id="IPR013656">
    <property type="entry name" value="PAS_4"/>
</dbReference>
<evidence type="ECO:0000256" key="6">
    <source>
        <dbReference type="ARBA" id="ARBA00022679"/>
    </source>
</evidence>
<dbReference type="InterPro" id="IPR003594">
    <property type="entry name" value="HATPase_dom"/>
</dbReference>
<comment type="catalytic activity">
    <reaction evidence="1">
        <text>ATP + protein L-histidine = ADP + protein N-phospho-L-histidine.</text>
        <dbReference type="EC" id="2.7.13.3"/>
    </reaction>
</comment>
<keyword evidence="12" id="KW-1133">Transmembrane helix</keyword>
<dbReference type="Gene3D" id="3.30.450.20">
    <property type="entry name" value="PAS domain"/>
    <property type="match status" value="1"/>
</dbReference>
<dbReference type="PROSITE" id="PS50885">
    <property type="entry name" value="HAMP"/>
    <property type="match status" value="1"/>
</dbReference>
<keyword evidence="10" id="KW-0902">Two-component regulatory system</keyword>
<dbReference type="InterPro" id="IPR005467">
    <property type="entry name" value="His_kinase_dom"/>
</dbReference>
<dbReference type="InterPro" id="IPR004358">
    <property type="entry name" value="Sig_transdc_His_kin-like_C"/>
</dbReference>
<dbReference type="CDD" id="cd00130">
    <property type="entry name" value="PAS"/>
    <property type="match status" value="1"/>
</dbReference>
<evidence type="ECO:0000256" key="3">
    <source>
        <dbReference type="ARBA" id="ARBA00012438"/>
    </source>
</evidence>
<accession>A0A089MG83</accession>
<sequence>MSIKTKLSAIIFGSVLLILSLNLTLNLYAVRNNLRNESLSNMKITAMQIAVSVEQSSYSSNYVQHKIAQNLRMTSILASLELDPDIKNVDNRQLQALAIKLGVSNISLLVKTDNDIVVAKSSDPTEIGLSTKGMGYWYVAFLELFAGQRVSVDQGQTMDNFWSGPFEYSTSNPEYIDKWGYYYDGTSNYIIDPYIRSTAVSDYVKIMGPDEIIQDSKAVNPGILEITGFNPKTFGSPSMLPDGSDPINVKLRNRPIHYGTYTYGNVAQDKTAIREAVNKGEPVTLDTEILGKRVLKSFIPIKQAGAEDYVISVVMDYSLISSVIKEQLFNNITTSVLLLIIFFLASYIMAGFVTRPIQDILAKVNDVAKGKFEPPLNVESRDELGQLAHRINAMTSHLLQHTNRLGQTLEENRAVKEHLESVINGTSDAIHTVDMDGRIISTNRAFDELYGWSAADALVKPPYLVPATVQEQEDNRLRQLKNGLSLPPVETVRLKRDGSIVEVSVSTSVIRDEEGQPQSFVHVSRDMTERNRIEELLRRSEKLTTVGQLAAGVAHEIRNPLTTLRGFLQLQQEKKVLVPLHIDLMLSELDRINLIVSEFLILAKPQAVHFQLRDLRHIVGDVISLLDSQAHLFGIEFATYFSDVPAMVHCEENQLKQVFINVIKNAIEAMPDGGTITLEEQQKNNSVVIVISDEGGGVPEDMLPKLGEPFFTNKESGTGLGLMVSQRIIQAHKGSLEIRSEYGRGAQVTIKLPEAGENNLPPGMYIERSE</sequence>
<dbReference type="PROSITE" id="PS50109">
    <property type="entry name" value="HIS_KIN"/>
    <property type="match status" value="1"/>
</dbReference>
<dbReference type="Proteomes" id="UP000029518">
    <property type="component" value="Chromosome"/>
</dbReference>
<feature type="domain" description="HAMP" evidence="16">
    <location>
        <begin position="351"/>
        <end position="403"/>
    </location>
</feature>
<dbReference type="SMART" id="SM00091">
    <property type="entry name" value="PAS"/>
    <property type="match status" value="1"/>
</dbReference>
<evidence type="ECO:0000256" key="7">
    <source>
        <dbReference type="ARBA" id="ARBA00022741"/>
    </source>
</evidence>
<proteinExistence type="predicted"/>
<dbReference type="SMART" id="SM00388">
    <property type="entry name" value="HisKA"/>
    <property type="match status" value="1"/>
</dbReference>
<evidence type="ECO:0000256" key="5">
    <source>
        <dbReference type="ARBA" id="ARBA00022553"/>
    </source>
</evidence>
<feature type="transmembrane region" description="Helical" evidence="12">
    <location>
        <begin position="332"/>
        <end position="353"/>
    </location>
</feature>
<dbReference type="NCBIfam" id="TIGR00229">
    <property type="entry name" value="sensory_box"/>
    <property type="match status" value="1"/>
</dbReference>
<evidence type="ECO:0000259" key="14">
    <source>
        <dbReference type="PROSITE" id="PS50112"/>
    </source>
</evidence>
<keyword evidence="12" id="KW-0812">Transmembrane</keyword>
<evidence type="ECO:0000256" key="10">
    <source>
        <dbReference type="ARBA" id="ARBA00023012"/>
    </source>
</evidence>
<dbReference type="Pfam" id="PF00512">
    <property type="entry name" value="HisKA"/>
    <property type="match status" value="1"/>
</dbReference>
<dbReference type="InterPro" id="IPR000700">
    <property type="entry name" value="PAS-assoc_C"/>
</dbReference>
<gene>
    <name evidence="17" type="ORF">PBOR_00460</name>
</gene>
<keyword evidence="4" id="KW-1003">Cell membrane</keyword>
<dbReference type="HOGENOM" id="CLU_027927_0_0_9"/>
<keyword evidence="9" id="KW-0067">ATP-binding</keyword>
<dbReference type="AlphaFoldDB" id="A0A089MG83"/>
<protein>
    <recommendedName>
        <fullName evidence="3">histidine kinase</fullName>
        <ecNumber evidence="3">2.7.13.3</ecNumber>
    </recommendedName>
</protein>
<dbReference type="EMBL" id="CP009285">
    <property type="protein sequence ID" value="AIQ55619.1"/>
    <property type="molecule type" value="Genomic_DNA"/>
</dbReference>
<evidence type="ECO:0000259" key="13">
    <source>
        <dbReference type="PROSITE" id="PS50109"/>
    </source>
</evidence>
<feature type="domain" description="PAS" evidence="14">
    <location>
        <begin position="415"/>
        <end position="458"/>
    </location>
</feature>
<feature type="domain" description="Histidine kinase" evidence="13">
    <location>
        <begin position="552"/>
        <end position="756"/>
    </location>
</feature>
<organism evidence="17 18">
    <name type="scientific">Paenibacillus borealis</name>
    <dbReference type="NCBI Taxonomy" id="160799"/>
    <lineage>
        <taxon>Bacteria</taxon>
        <taxon>Bacillati</taxon>
        <taxon>Bacillota</taxon>
        <taxon>Bacilli</taxon>
        <taxon>Bacillales</taxon>
        <taxon>Paenibacillaceae</taxon>
        <taxon>Paenibacillus</taxon>
    </lineage>
</organism>
<dbReference type="Gene3D" id="1.10.287.130">
    <property type="match status" value="1"/>
</dbReference>
<dbReference type="Pfam" id="PF02518">
    <property type="entry name" value="HATPase_c"/>
    <property type="match status" value="1"/>
</dbReference>
<dbReference type="CDD" id="cd06225">
    <property type="entry name" value="HAMP"/>
    <property type="match status" value="1"/>
</dbReference>
<evidence type="ECO:0000256" key="12">
    <source>
        <dbReference type="SAM" id="Phobius"/>
    </source>
</evidence>
<dbReference type="InterPro" id="IPR000014">
    <property type="entry name" value="PAS"/>
</dbReference>
<dbReference type="InterPro" id="IPR003661">
    <property type="entry name" value="HisK_dim/P_dom"/>
</dbReference>
<dbReference type="SUPFAM" id="SSF158472">
    <property type="entry name" value="HAMP domain-like"/>
    <property type="match status" value="1"/>
</dbReference>
<dbReference type="InterPro" id="IPR036097">
    <property type="entry name" value="HisK_dim/P_sf"/>
</dbReference>
<comment type="subcellular location">
    <subcellularLocation>
        <location evidence="2">Cell membrane</location>
        <topology evidence="2">Multi-pass membrane protein</topology>
    </subcellularLocation>
</comment>
<keyword evidence="5" id="KW-0597">Phosphoprotein</keyword>
<evidence type="ECO:0000259" key="16">
    <source>
        <dbReference type="PROSITE" id="PS50885"/>
    </source>
</evidence>
<dbReference type="Gene3D" id="3.30.565.10">
    <property type="entry name" value="Histidine kinase-like ATPase, C-terminal domain"/>
    <property type="match status" value="1"/>
</dbReference>
<keyword evidence="18" id="KW-1185">Reference proteome</keyword>
<dbReference type="InterPro" id="IPR001610">
    <property type="entry name" value="PAC"/>
</dbReference>
<name>A0A089MG83_PAEBO</name>
<feature type="transmembrane region" description="Helical" evidence="12">
    <location>
        <begin position="7"/>
        <end position="29"/>
    </location>
</feature>
<dbReference type="GO" id="GO:0000155">
    <property type="term" value="F:phosphorelay sensor kinase activity"/>
    <property type="evidence" value="ECO:0007669"/>
    <property type="project" value="InterPro"/>
</dbReference>
<dbReference type="EC" id="2.7.13.3" evidence="3"/>
<evidence type="ECO:0000256" key="2">
    <source>
        <dbReference type="ARBA" id="ARBA00004651"/>
    </source>
</evidence>
<dbReference type="OrthoDB" id="9815750at2"/>
<dbReference type="InterPro" id="IPR036890">
    <property type="entry name" value="HATPase_C_sf"/>
</dbReference>
<dbReference type="PRINTS" id="PR00344">
    <property type="entry name" value="BCTRLSENSOR"/>
</dbReference>
<dbReference type="SUPFAM" id="SSF55874">
    <property type="entry name" value="ATPase domain of HSP90 chaperone/DNA topoisomerase II/histidine kinase"/>
    <property type="match status" value="1"/>
</dbReference>
<keyword evidence="6" id="KW-0808">Transferase</keyword>
<evidence type="ECO:0000313" key="18">
    <source>
        <dbReference type="Proteomes" id="UP000029518"/>
    </source>
</evidence>
<dbReference type="SMART" id="SM00304">
    <property type="entry name" value="HAMP"/>
    <property type="match status" value="1"/>
</dbReference>
<dbReference type="Gene3D" id="6.10.340.10">
    <property type="match status" value="1"/>
</dbReference>
<dbReference type="PROSITE" id="PS50112">
    <property type="entry name" value="PAS"/>
    <property type="match status" value="1"/>
</dbReference>
<dbReference type="SUPFAM" id="SSF47384">
    <property type="entry name" value="Homodimeric domain of signal transducing histidine kinase"/>
    <property type="match status" value="1"/>
</dbReference>